<accession>A0AAD7GNC7</accession>
<sequence length="111" mass="12377">MLGTASSVSERGIDEPWELAGLVIEQLQRYPAAFVELHRTKGTATVQERFLSEFKRSEEGISPVYIHWVIRQIEGGTAAFVECCRNEGIAGLRERFAARVARGGPSEQRTI</sequence>
<protein>
    <submittedName>
        <fullName evidence="1">Uncharacterized protein</fullName>
    </submittedName>
</protein>
<evidence type="ECO:0000313" key="2">
    <source>
        <dbReference type="Proteomes" id="UP001221757"/>
    </source>
</evidence>
<keyword evidence="2" id="KW-1185">Reference proteome</keyword>
<dbReference type="EMBL" id="JARKIE010000014">
    <property type="protein sequence ID" value="KAJ7702688.1"/>
    <property type="molecule type" value="Genomic_DNA"/>
</dbReference>
<reference evidence="1" key="1">
    <citation type="submission" date="2023-03" db="EMBL/GenBank/DDBJ databases">
        <title>Massive genome expansion in bonnet fungi (Mycena s.s.) driven by repeated elements and novel gene families across ecological guilds.</title>
        <authorList>
            <consortium name="Lawrence Berkeley National Laboratory"/>
            <person name="Harder C.B."/>
            <person name="Miyauchi S."/>
            <person name="Viragh M."/>
            <person name="Kuo A."/>
            <person name="Thoen E."/>
            <person name="Andreopoulos B."/>
            <person name="Lu D."/>
            <person name="Skrede I."/>
            <person name="Drula E."/>
            <person name="Henrissat B."/>
            <person name="Morin E."/>
            <person name="Kohler A."/>
            <person name="Barry K."/>
            <person name="LaButti K."/>
            <person name="Morin E."/>
            <person name="Salamov A."/>
            <person name="Lipzen A."/>
            <person name="Mereny Z."/>
            <person name="Hegedus B."/>
            <person name="Baldrian P."/>
            <person name="Stursova M."/>
            <person name="Weitz H."/>
            <person name="Taylor A."/>
            <person name="Grigoriev I.V."/>
            <person name="Nagy L.G."/>
            <person name="Martin F."/>
            <person name="Kauserud H."/>
        </authorList>
    </citation>
    <scope>NUCLEOTIDE SEQUENCE</scope>
    <source>
        <strain evidence="1">CBHHK067</strain>
    </source>
</reference>
<name>A0AAD7GNC7_MYCRO</name>
<proteinExistence type="predicted"/>
<dbReference type="Proteomes" id="UP001221757">
    <property type="component" value="Unassembled WGS sequence"/>
</dbReference>
<gene>
    <name evidence="1" type="ORF">B0H17DRAFT_1127635</name>
</gene>
<dbReference type="AlphaFoldDB" id="A0AAD7GNC7"/>
<evidence type="ECO:0000313" key="1">
    <source>
        <dbReference type="EMBL" id="KAJ7702688.1"/>
    </source>
</evidence>
<comment type="caution">
    <text evidence="1">The sequence shown here is derived from an EMBL/GenBank/DDBJ whole genome shotgun (WGS) entry which is preliminary data.</text>
</comment>
<organism evidence="1 2">
    <name type="scientific">Mycena rosella</name>
    <name type="common">Pink bonnet</name>
    <name type="synonym">Agaricus rosellus</name>
    <dbReference type="NCBI Taxonomy" id="1033263"/>
    <lineage>
        <taxon>Eukaryota</taxon>
        <taxon>Fungi</taxon>
        <taxon>Dikarya</taxon>
        <taxon>Basidiomycota</taxon>
        <taxon>Agaricomycotina</taxon>
        <taxon>Agaricomycetes</taxon>
        <taxon>Agaricomycetidae</taxon>
        <taxon>Agaricales</taxon>
        <taxon>Marasmiineae</taxon>
        <taxon>Mycenaceae</taxon>
        <taxon>Mycena</taxon>
    </lineage>
</organism>